<sequence length="101" mass="11023">MATMIGHAAARMVGGSLLGATASTFCCRSIKINMTNHKFLRSSDGAPSSPPYDISLTLSFYTRFKRLMKLGRNPQTQIKSICSAQYLGNNNNSATLRPKVH</sequence>
<accession>A0A8X7VA93</accession>
<name>A0A8X7VA93_BRACI</name>
<reference evidence="1 2" key="1">
    <citation type="submission" date="2020-02" db="EMBL/GenBank/DDBJ databases">
        <authorList>
            <person name="Ma Q."/>
            <person name="Huang Y."/>
            <person name="Song X."/>
            <person name="Pei D."/>
        </authorList>
    </citation>
    <scope>NUCLEOTIDE SEQUENCE [LARGE SCALE GENOMIC DNA]</scope>
    <source>
        <strain evidence="1">Sxm20200214</strain>
        <tissue evidence="1">Leaf</tissue>
    </source>
</reference>
<dbReference type="Proteomes" id="UP000886595">
    <property type="component" value="Unassembled WGS sequence"/>
</dbReference>
<evidence type="ECO:0000313" key="2">
    <source>
        <dbReference type="Proteomes" id="UP000886595"/>
    </source>
</evidence>
<gene>
    <name evidence="1" type="ORF">Bca52824_027369</name>
</gene>
<proteinExistence type="predicted"/>
<organism evidence="1 2">
    <name type="scientific">Brassica carinata</name>
    <name type="common">Ethiopian mustard</name>
    <name type="synonym">Abyssinian cabbage</name>
    <dbReference type="NCBI Taxonomy" id="52824"/>
    <lineage>
        <taxon>Eukaryota</taxon>
        <taxon>Viridiplantae</taxon>
        <taxon>Streptophyta</taxon>
        <taxon>Embryophyta</taxon>
        <taxon>Tracheophyta</taxon>
        <taxon>Spermatophyta</taxon>
        <taxon>Magnoliopsida</taxon>
        <taxon>eudicotyledons</taxon>
        <taxon>Gunneridae</taxon>
        <taxon>Pentapetalae</taxon>
        <taxon>rosids</taxon>
        <taxon>malvids</taxon>
        <taxon>Brassicales</taxon>
        <taxon>Brassicaceae</taxon>
        <taxon>Brassiceae</taxon>
        <taxon>Brassica</taxon>
    </lineage>
</organism>
<comment type="caution">
    <text evidence="1">The sequence shown here is derived from an EMBL/GenBank/DDBJ whole genome shotgun (WGS) entry which is preliminary data.</text>
</comment>
<evidence type="ECO:0000313" key="1">
    <source>
        <dbReference type="EMBL" id="KAG2307621.1"/>
    </source>
</evidence>
<dbReference type="AlphaFoldDB" id="A0A8X7VA93"/>
<protein>
    <submittedName>
        <fullName evidence="1">Uncharacterized protein</fullName>
    </submittedName>
</protein>
<dbReference type="EMBL" id="JAAMPC010000006">
    <property type="protein sequence ID" value="KAG2307621.1"/>
    <property type="molecule type" value="Genomic_DNA"/>
</dbReference>
<keyword evidence="2" id="KW-1185">Reference proteome</keyword>